<evidence type="ECO:0000313" key="1">
    <source>
        <dbReference type="EMBL" id="MDU0356415.1"/>
    </source>
</evidence>
<keyword evidence="2" id="KW-1185">Reference proteome</keyword>
<dbReference type="EMBL" id="JAWDIO010000002">
    <property type="protein sequence ID" value="MDU0356415.1"/>
    <property type="molecule type" value="Genomic_DNA"/>
</dbReference>
<accession>A0ABU3T2C6</accession>
<comment type="caution">
    <text evidence="1">The sequence shown here is derived from an EMBL/GenBank/DDBJ whole genome shotgun (WGS) entry which is preliminary data.</text>
</comment>
<dbReference type="Proteomes" id="UP001247805">
    <property type="component" value="Unassembled WGS sequence"/>
</dbReference>
<proteinExistence type="predicted"/>
<dbReference type="RefSeq" id="WP_316027899.1">
    <property type="nucleotide sequence ID" value="NZ_JAWDIO010000002.1"/>
</dbReference>
<evidence type="ECO:0000313" key="2">
    <source>
        <dbReference type="Proteomes" id="UP001247805"/>
    </source>
</evidence>
<gene>
    <name evidence="1" type="ORF">RS130_23205</name>
</gene>
<protein>
    <submittedName>
        <fullName evidence="1">Uncharacterized protein</fullName>
    </submittedName>
</protein>
<sequence>MYQCVGSQFAVLNGNNITHLNQSKVQNFSTWIRIAQGSLSVKEQHWLAAFSVTGTPIRLFPRQIDWQLAKYIAQSLHGNELTSFRATYQLTNQKLQLTDIRLNAQPINKTWLLYQKKC</sequence>
<name>A0ABU3T2C6_9ALTE</name>
<reference evidence="1 2" key="1">
    <citation type="submission" date="2023-10" db="EMBL/GenBank/DDBJ databases">
        <title>Glaciecola aquimarina strain GGW-M5 nov., isolated from a coastal seawater.</title>
        <authorList>
            <person name="Bayburt H."/>
            <person name="Kim J.M."/>
            <person name="Choi B.J."/>
            <person name="Jeon C.O."/>
        </authorList>
    </citation>
    <scope>NUCLEOTIDE SEQUENCE [LARGE SCALE GENOMIC DNA]</scope>
    <source>
        <strain evidence="1 2">KCTC 32108</strain>
    </source>
</reference>
<organism evidence="1 2">
    <name type="scientific">Paraglaciecola aquimarina</name>
    <dbReference type="NCBI Taxonomy" id="1235557"/>
    <lineage>
        <taxon>Bacteria</taxon>
        <taxon>Pseudomonadati</taxon>
        <taxon>Pseudomonadota</taxon>
        <taxon>Gammaproteobacteria</taxon>
        <taxon>Alteromonadales</taxon>
        <taxon>Alteromonadaceae</taxon>
        <taxon>Paraglaciecola</taxon>
    </lineage>
</organism>